<dbReference type="EMBL" id="PVNK01000180">
    <property type="protein sequence ID" value="PRP94047.1"/>
    <property type="molecule type" value="Genomic_DNA"/>
</dbReference>
<reference evidence="2 3" key="1">
    <citation type="submission" date="2018-03" db="EMBL/GenBank/DDBJ databases">
        <title>Draft Genome Sequences of the Obligatory Marine Myxobacteria Enhygromyxa salina SWB005.</title>
        <authorList>
            <person name="Poehlein A."/>
            <person name="Moghaddam J.A."/>
            <person name="Harms H."/>
            <person name="Alanjari M."/>
            <person name="Koenig G.M."/>
            <person name="Daniel R."/>
            <person name="Schaeberle T.F."/>
        </authorList>
    </citation>
    <scope>NUCLEOTIDE SEQUENCE [LARGE SCALE GENOMIC DNA]</scope>
    <source>
        <strain evidence="2 3">SWB005</strain>
    </source>
</reference>
<dbReference type="RefSeq" id="WP_181198001.1">
    <property type="nucleotide sequence ID" value="NZ_PVNK01000180.1"/>
</dbReference>
<organism evidence="2 3">
    <name type="scientific">Enhygromyxa salina</name>
    <dbReference type="NCBI Taxonomy" id="215803"/>
    <lineage>
        <taxon>Bacteria</taxon>
        <taxon>Pseudomonadati</taxon>
        <taxon>Myxococcota</taxon>
        <taxon>Polyangia</taxon>
        <taxon>Nannocystales</taxon>
        <taxon>Nannocystaceae</taxon>
        <taxon>Enhygromyxa</taxon>
    </lineage>
</organism>
<dbReference type="AlphaFoldDB" id="A0A2S9XMH0"/>
<comment type="caution">
    <text evidence="2">The sequence shown here is derived from an EMBL/GenBank/DDBJ whole genome shotgun (WGS) entry which is preliminary data.</text>
</comment>
<evidence type="ECO:0000313" key="2">
    <source>
        <dbReference type="EMBL" id="PRP94047.1"/>
    </source>
</evidence>
<sequence>MRIVVDEFDAYLRCGLLEHDLAHFSCRRCGHSRVVAFSCKRRGFCPSCLGRRMSDVAAHLVDELLPEVPARQWVCSLPWRLRYAMGYDKRLCSDVLAAFIGAVRRSLRWRAKRELGLRSVEDAQVGGLTFIQRADSSLRLNVHFHCLVLDGVYVREAEGGLRFHELRKPNAEELVEVARWTYEALARVMARHGRSLEGCDTGEDELSLEQPALASCYSASLSDRQLLGAAPGERTRKLVHPVRELSSADEGLAEVGGVNVHVGAEQSGPVTADAWSGCPVTWPDPRSLESASN</sequence>
<evidence type="ECO:0000313" key="3">
    <source>
        <dbReference type="Proteomes" id="UP000237968"/>
    </source>
</evidence>
<name>A0A2S9XMH0_9BACT</name>
<protein>
    <submittedName>
        <fullName evidence="2">Putative transposase</fullName>
    </submittedName>
</protein>
<keyword evidence="3" id="KW-1185">Reference proteome</keyword>
<accession>A0A2S9XMH0</accession>
<proteinExistence type="predicted"/>
<dbReference type="Pfam" id="PF14319">
    <property type="entry name" value="Zn_Tnp_IS91"/>
    <property type="match status" value="1"/>
</dbReference>
<evidence type="ECO:0000259" key="1">
    <source>
        <dbReference type="Pfam" id="PF14319"/>
    </source>
</evidence>
<gene>
    <name evidence="2" type="ORF">ENSA5_41590</name>
</gene>
<dbReference type="InterPro" id="IPR026889">
    <property type="entry name" value="Zn_Tnp"/>
</dbReference>
<dbReference type="Proteomes" id="UP000237968">
    <property type="component" value="Unassembled WGS sequence"/>
</dbReference>
<feature type="domain" description="Transposase zinc-binding" evidence="1">
    <location>
        <begin position="6"/>
        <end position="76"/>
    </location>
</feature>